<dbReference type="GO" id="GO:0030794">
    <property type="term" value="F:(S)-coclaurine-N-methyltransferase activity"/>
    <property type="evidence" value="ECO:0007669"/>
    <property type="project" value="UniProtKB-EC"/>
</dbReference>
<dbReference type="PANTHER" id="PTHR43832:SF1">
    <property type="entry name" value="S-ADENOSYL-L-METHIONINE-DEPENDENT METHYLTRANSFERASES SUPERFAMILY PROTEIN"/>
    <property type="match status" value="1"/>
</dbReference>
<keyword evidence="3" id="KW-0812">Transmembrane</keyword>
<dbReference type="Pfam" id="PF02353">
    <property type="entry name" value="CMAS"/>
    <property type="match status" value="1"/>
</dbReference>
<comment type="similarity">
    <text evidence="1">Belongs to the CFA/CMAS family.</text>
</comment>
<dbReference type="EC" id="2.1.1.140" evidence="5"/>
<feature type="region of interest" description="Disordered" evidence="2">
    <location>
        <begin position="446"/>
        <end position="521"/>
    </location>
</feature>
<keyword evidence="5" id="KW-0808">Transferase</keyword>
<dbReference type="PANTHER" id="PTHR43832">
    <property type="match status" value="1"/>
</dbReference>
<organism evidence="5 6">
    <name type="scientific">Pseudallescheria apiosperma</name>
    <name type="common">Scedosporium apiospermum</name>
    <dbReference type="NCBI Taxonomy" id="563466"/>
    <lineage>
        <taxon>Eukaryota</taxon>
        <taxon>Fungi</taxon>
        <taxon>Dikarya</taxon>
        <taxon>Ascomycota</taxon>
        <taxon>Pezizomycotina</taxon>
        <taxon>Sordariomycetes</taxon>
        <taxon>Hypocreomycetidae</taxon>
        <taxon>Microascales</taxon>
        <taxon>Microascaceae</taxon>
        <taxon>Scedosporium</taxon>
    </lineage>
</organism>
<dbReference type="CDD" id="cd23799">
    <property type="entry name" value="UBCc_UBE2J"/>
    <property type="match status" value="1"/>
</dbReference>
<dbReference type="GO" id="GO:0032259">
    <property type="term" value="P:methylation"/>
    <property type="evidence" value="ECO:0007669"/>
    <property type="project" value="UniProtKB-KW"/>
</dbReference>
<dbReference type="Pfam" id="PF00179">
    <property type="entry name" value="UQ_con"/>
    <property type="match status" value="1"/>
</dbReference>
<keyword evidence="3" id="KW-1133">Transmembrane helix</keyword>
<dbReference type="VEuPathDB" id="FungiDB:SAPIO_CDS10388"/>
<dbReference type="RefSeq" id="XP_016638816.1">
    <property type="nucleotide sequence ID" value="XM_016783980.1"/>
</dbReference>
<dbReference type="HOGENOM" id="CLU_491026_0_0_1"/>
<accession>A0A084FVA5</accession>
<feature type="domain" description="UBC core" evidence="4">
    <location>
        <begin position="265"/>
        <end position="425"/>
    </location>
</feature>
<evidence type="ECO:0000259" key="4">
    <source>
        <dbReference type="PROSITE" id="PS50127"/>
    </source>
</evidence>
<protein>
    <submittedName>
        <fullName evidence="5">(S)-coclaurine-N-methyltransferase</fullName>
        <ecNumber evidence="5">2.1.1.140</ecNumber>
    </submittedName>
</protein>
<dbReference type="GeneID" id="27719579"/>
<dbReference type="InterPro" id="IPR029063">
    <property type="entry name" value="SAM-dependent_MTases_sf"/>
</dbReference>
<keyword evidence="5" id="KW-0489">Methyltransferase</keyword>
<reference evidence="5 6" key="1">
    <citation type="journal article" date="2014" name="Genome Announc.">
        <title>Draft genome sequence of the pathogenic fungus Scedosporium apiospermum.</title>
        <authorList>
            <person name="Vandeputte P."/>
            <person name="Ghamrawi S."/>
            <person name="Rechenmann M."/>
            <person name="Iltis A."/>
            <person name="Giraud S."/>
            <person name="Fleury M."/>
            <person name="Thornton C."/>
            <person name="Delhaes L."/>
            <person name="Meyer W."/>
            <person name="Papon N."/>
            <person name="Bouchara J.P."/>
        </authorList>
    </citation>
    <scope>NUCLEOTIDE SEQUENCE [LARGE SCALE GENOMIC DNA]</scope>
    <source>
        <strain evidence="5 6">IHEM 14462</strain>
    </source>
</reference>
<dbReference type="SUPFAM" id="SSF54495">
    <property type="entry name" value="UBC-like"/>
    <property type="match status" value="1"/>
</dbReference>
<evidence type="ECO:0000313" key="5">
    <source>
        <dbReference type="EMBL" id="KEZ39017.1"/>
    </source>
</evidence>
<gene>
    <name evidence="5" type="ORF">SAPIO_CDS10388</name>
</gene>
<dbReference type="InterPro" id="IPR000608">
    <property type="entry name" value="UBC"/>
</dbReference>
<keyword evidence="3" id="KW-0472">Membrane</keyword>
<evidence type="ECO:0000313" key="6">
    <source>
        <dbReference type="Proteomes" id="UP000028545"/>
    </source>
</evidence>
<dbReference type="CDD" id="cd02440">
    <property type="entry name" value="AdoMet_MTases"/>
    <property type="match status" value="1"/>
</dbReference>
<dbReference type="Proteomes" id="UP000028545">
    <property type="component" value="Unassembled WGS sequence"/>
</dbReference>
<evidence type="ECO:0000256" key="1">
    <source>
        <dbReference type="ARBA" id="ARBA00010815"/>
    </source>
</evidence>
<dbReference type="PROSITE" id="PS50127">
    <property type="entry name" value="UBC_2"/>
    <property type="match status" value="1"/>
</dbReference>
<evidence type="ECO:0000256" key="3">
    <source>
        <dbReference type="SAM" id="Phobius"/>
    </source>
</evidence>
<feature type="compositionally biased region" description="Polar residues" evidence="2">
    <location>
        <begin position="478"/>
        <end position="509"/>
    </location>
</feature>
<dbReference type="Gene3D" id="3.40.50.150">
    <property type="entry name" value="Vaccinia Virus protein VP39"/>
    <property type="match status" value="1"/>
</dbReference>
<sequence>MGIRRNCRGRLNSIASASLSVATERKWAYINKLHSRPIAVETEAANKQHYEVGTGVLTACLGPRMKYSCCLYPKGTETLAEAEVAMLNSYVEKAELKDGMSILDLGCGWGSCALYFSEIFPGSKITAISNSRTQKEYIDSKAKELGLTNLNVITGNIVDYEFESESFDRVVSIELFEHMKNYEQLMAKISRALKPEGKLFVHIFAHRSTAYDYEEGWMSTHFFTGGTMPSADLLLYFQRDLKIQHQWERRLENLLWFYDAFECSDVEVSEVKEAQELANTPSPDYTATPLESDLFEWHFTFKGPPNSVYGEGIYHGRIILPPAYPLRPPSFRFMTPSGRFETNREICLSISGHHEETWQPAWGVRTALVALRSFMETDPKGQLGGLDTTDEVRKRLATESLSYLCPACGKSNADIIRECSEQSEANPDTSAGNKEIDVPSDLRMSWKDELAPGPGTQTQRDQSTAQPIITDHRPDASVDSTEQIKPAEQATSPRTQSSAPGPALSTRTAQSQPQPQPQPQNVGVPRWLDQLIFFLFVVLAAAILHRLLSSTTTTI</sequence>
<dbReference type="OrthoDB" id="1158011at2759"/>
<dbReference type="SMART" id="SM00212">
    <property type="entry name" value="UBCc"/>
    <property type="match status" value="1"/>
</dbReference>
<dbReference type="EMBL" id="JOWA01000165">
    <property type="protein sequence ID" value="KEZ39017.1"/>
    <property type="molecule type" value="Genomic_DNA"/>
</dbReference>
<dbReference type="KEGG" id="sapo:SAPIO_CDS10388"/>
<comment type="caution">
    <text evidence="5">The sequence shown here is derived from an EMBL/GenBank/DDBJ whole genome shotgun (WGS) entry which is preliminary data.</text>
</comment>
<dbReference type="Gene3D" id="3.10.110.10">
    <property type="entry name" value="Ubiquitin Conjugating Enzyme"/>
    <property type="match status" value="1"/>
</dbReference>
<dbReference type="SUPFAM" id="SSF53335">
    <property type="entry name" value="S-adenosyl-L-methionine-dependent methyltransferases"/>
    <property type="match status" value="1"/>
</dbReference>
<dbReference type="FunFam" id="3.10.110.10:FF:000086">
    <property type="entry name" value="Ubiquitin-conjugating enzyme E2 J1"/>
    <property type="match status" value="1"/>
</dbReference>
<dbReference type="InterPro" id="IPR016135">
    <property type="entry name" value="UBQ-conjugating_enzyme/RWD"/>
</dbReference>
<feature type="transmembrane region" description="Helical" evidence="3">
    <location>
        <begin position="527"/>
        <end position="548"/>
    </location>
</feature>
<proteinExistence type="inferred from homology"/>
<keyword evidence="6" id="KW-1185">Reference proteome</keyword>
<dbReference type="AlphaFoldDB" id="A0A084FVA5"/>
<name>A0A084FVA5_PSEDA</name>
<evidence type="ECO:0000256" key="2">
    <source>
        <dbReference type="SAM" id="MobiDB-lite"/>
    </source>
</evidence>
<feature type="compositionally biased region" description="Polar residues" evidence="2">
    <location>
        <begin position="455"/>
        <end position="467"/>
    </location>
</feature>
<dbReference type="FunFam" id="3.40.50.150:FF:000554">
    <property type="entry name" value="Cation-transporting ATPase"/>
    <property type="match status" value="1"/>
</dbReference>